<proteinExistence type="predicted"/>
<protein>
    <submittedName>
        <fullName evidence="1">Uncharacterized protein</fullName>
    </submittedName>
</protein>
<evidence type="ECO:0000313" key="1">
    <source>
        <dbReference type="EMBL" id="KAH7277900.1"/>
    </source>
</evidence>
<organism evidence="1 2">
    <name type="scientific">Ceratopteris richardii</name>
    <name type="common">Triangle waterfern</name>
    <dbReference type="NCBI Taxonomy" id="49495"/>
    <lineage>
        <taxon>Eukaryota</taxon>
        <taxon>Viridiplantae</taxon>
        <taxon>Streptophyta</taxon>
        <taxon>Embryophyta</taxon>
        <taxon>Tracheophyta</taxon>
        <taxon>Polypodiopsida</taxon>
        <taxon>Polypodiidae</taxon>
        <taxon>Polypodiales</taxon>
        <taxon>Pteridineae</taxon>
        <taxon>Pteridaceae</taxon>
        <taxon>Parkerioideae</taxon>
        <taxon>Ceratopteris</taxon>
    </lineage>
</organism>
<keyword evidence="2" id="KW-1185">Reference proteome</keyword>
<reference evidence="1" key="1">
    <citation type="submission" date="2021-08" db="EMBL/GenBank/DDBJ databases">
        <title>WGS assembly of Ceratopteris richardii.</title>
        <authorList>
            <person name="Marchant D.B."/>
            <person name="Chen G."/>
            <person name="Jenkins J."/>
            <person name="Shu S."/>
            <person name="Leebens-Mack J."/>
            <person name="Grimwood J."/>
            <person name="Schmutz J."/>
            <person name="Soltis P."/>
            <person name="Soltis D."/>
            <person name="Chen Z.-H."/>
        </authorList>
    </citation>
    <scope>NUCLEOTIDE SEQUENCE</scope>
    <source>
        <strain evidence="1">Whitten #5841</strain>
        <tissue evidence="1">Leaf</tissue>
    </source>
</reference>
<comment type="caution">
    <text evidence="1">The sequence shown here is derived from an EMBL/GenBank/DDBJ whole genome shotgun (WGS) entry which is preliminary data.</text>
</comment>
<sequence length="135" mass="15511">MTDSTYHRWLSYSAADTAGSKLSSRIFDLENRRLTQIETPNFIMLAFEFIFGKAGAFLQQILEQAILCHKIKIRFLGRIGFHILHGSPSSHRKTRMMIILLKLFLDSGLESKCVWHNPLASTLQICRKGNQQIFV</sequence>
<dbReference type="AlphaFoldDB" id="A0A8T2Q2L6"/>
<evidence type="ECO:0000313" key="2">
    <source>
        <dbReference type="Proteomes" id="UP000825935"/>
    </source>
</evidence>
<name>A0A8T2Q2L6_CERRI</name>
<gene>
    <name evidence="1" type="ORF">KP509_38G014400</name>
</gene>
<dbReference type="EMBL" id="CM035443">
    <property type="protein sequence ID" value="KAH7277900.1"/>
    <property type="molecule type" value="Genomic_DNA"/>
</dbReference>
<accession>A0A8T2Q2L6</accession>
<dbReference type="Proteomes" id="UP000825935">
    <property type="component" value="Chromosome 38"/>
</dbReference>